<feature type="domain" description="DUF3669" evidence="1">
    <location>
        <begin position="182"/>
        <end position="232"/>
    </location>
</feature>
<keyword evidence="3" id="KW-1185">Reference proteome</keyword>
<dbReference type="EMBL" id="ML211699">
    <property type="protein sequence ID" value="TFK80834.1"/>
    <property type="molecule type" value="Genomic_DNA"/>
</dbReference>
<dbReference type="InParanoid" id="A0A5C3NU15"/>
<sequence>MSAIHSAEVLHSKPVCIGRGSFAQVWAISGTIVAFKEAQRGEEGGDIAREFKMCGEVYDHCNHESFFSVPRAIALSHAATRLREAYFPPGAAAASGPNLCRLYFGKEYGTRRSQFANTHNFPLDVARYEAFMKAYPDFEVSPEDVAKGMGETLGRIHLRAGYDGRDIEFVLGGDGGGSFSFWVIDFNQMREWQWASDVQSLADVQPLVDSFFVNDPYYPRPRPSDVLYAAFKSGYRSAFYASVVPLADRFLEAIESEQAARDARANSVAGQLVMRHSRVVTHPFLTSSAEDV</sequence>
<reference evidence="2 3" key="1">
    <citation type="journal article" date="2019" name="Nat. Ecol. Evol.">
        <title>Megaphylogeny resolves global patterns of mushroom evolution.</title>
        <authorList>
            <person name="Varga T."/>
            <person name="Krizsan K."/>
            <person name="Foldi C."/>
            <person name="Dima B."/>
            <person name="Sanchez-Garcia M."/>
            <person name="Sanchez-Ramirez S."/>
            <person name="Szollosi G.J."/>
            <person name="Szarkandi J.G."/>
            <person name="Papp V."/>
            <person name="Albert L."/>
            <person name="Andreopoulos W."/>
            <person name="Angelini C."/>
            <person name="Antonin V."/>
            <person name="Barry K.W."/>
            <person name="Bougher N.L."/>
            <person name="Buchanan P."/>
            <person name="Buyck B."/>
            <person name="Bense V."/>
            <person name="Catcheside P."/>
            <person name="Chovatia M."/>
            <person name="Cooper J."/>
            <person name="Damon W."/>
            <person name="Desjardin D."/>
            <person name="Finy P."/>
            <person name="Geml J."/>
            <person name="Haridas S."/>
            <person name="Hughes K."/>
            <person name="Justo A."/>
            <person name="Karasinski D."/>
            <person name="Kautmanova I."/>
            <person name="Kiss B."/>
            <person name="Kocsube S."/>
            <person name="Kotiranta H."/>
            <person name="LaButti K.M."/>
            <person name="Lechner B.E."/>
            <person name="Liimatainen K."/>
            <person name="Lipzen A."/>
            <person name="Lukacs Z."/>
            <person name="Mihaltcheva S."/>
            <person name="Morgado L.N."/>
            <person name="Niskanen T."/>
            <person name="Noordeloos M.E."/>
            <person name="Ohm R.A."/>
            <person name="Ortiz-Santana B."/>
            <person name="Ovrebo C."/>
            <person name="Racz N."/>
            <person name="Riley R."/>
            <person name="Savchenko A."/>
            <person name="Shiryaev A."/>
            <person name="Soop K."/>
            <person name="Spirin V."/>
            <person name="Szebenyi C."/>
            <person name="Tomsovsky M."/>
            <person name="Tulloss R.E."/>
            <person name="Uehling J."/>
            <person name="Grigoriev I.V."/>
            <person name="Vagvolgyi C."/>
            <person name="Papp T."/>
            <person name="Martin F.M."/>
            <person name="Miettinen O."/>
            <person name="Hibbett D.S."/>
            <person name="Nagy L.G."/>
        </authorList>
    </citation>
    <scope>NUCLEOTIDE SEQUENCE [LARGE SCALE GENOMIC DNA]</scope>
    <source>
        <strain evidence="2 3">HHB13444</strain>
    </source>
</reference>
<dbReference type="Pfam" id="PF12417">
    <property type="entry name" value="DUF3669"/>
    <property type="match status" value="1"/>
</dbReference>
<evidence type="ECO:0000313" key="3">
    <source>
        <dbReference type="Proteomes" id="UP000308197"/>
    </source>
</evidence>
<gene>
    <name evidence="2" type="ORF">K466DRAFT_558651</name>
</gene>
<dbReference type="PANTHER" id="PTHR40780">
    <property type="entry name" value="DUF3669 DOMAIN-CONTAINING PROTEIN"/>
    <property type="match status" value="1"/>
</dbReference>
<dbReference type="AlphaFoldDB" id="A0A5C3NU15"/>
<dbReference type="PANTHER" id="PTHR40780:SF2">
    <property type="entry name" value="DUF3669 DOMAIN-CONTAINING PROTEIN"/>
    <property type="match status" value="1"/>
</dbReference>
<protein>
    <recommendedName>
        <fullName evidence="1">DUF3669 domain-containing protein</fullName>
    </recommendedName>
</protein>
<evidence type="ECO:0000259" key="1">
    <source>
        <dbReference type="Pfam" id="PF12417"/>
    </source>
</evidence>
<dbReference type="Proteomes" id="UP000308197">
    <property type="component" value="Unassembled WGS sequence"/>
</dbReference>
<proteinExistence type="predicted"/>
<accession>A0A5C3NU15</accession>
<dbReference type="InterPro" id="IPR022137">
    <property type="entry name" value="Znf_prot_DUF3669"/>
</dbReference>
<dbReference type="STRING" id="1314778.A0A5C3NU15"/>
<organism evidence="2 3">
    <name type="scientific">Polyporus arcularius HHB13444</name>
    <dbReference type="NCBI Taxonomy" id="1314778"/>
    <lineage>
        <taxon>Eukaryota</taxon>
        <taxon>Fungi</taxon>
        <taxon>Dikarya</taxon>
        <taxon>Basidiomycota</taxon>
        <taxon>Agaricomycotina</taxon>
        <taxon>Agaricomycetes</taxon>
        <taxon>Polyporales</taxon>
        <taxon>Polyporaceae</taxon>
        <taxon>Polyporus</taxon>
    </lineage>
</organism>
<evidence type="ECO:0000313" key="2">
    <source>
        <dbReference type="EMBL" id="TFK80834.1"/>
    </source>
</evidence>
<name>A0A5C3NU15_9APHY</name>